<comment type="domain">
    <text evidence="3">The main chain amide nitrogen atoms of the second glycine and its adjacent residue in the HGGXW motif define the oxyanion hole, and stabilize the oxyanion that forms during the nucleophilic attack by the catalytic serine during substrate cleavage.</text>
</comment>
<keyword evidence="2 3" id="KW-0823">Tryptophan catabolism</keyword>
<dbReference type="SUPFAM" id="SSF53474">
    <property type="entry name" value="alpha/beta-Hydrolases"/>
    <property type="match status" value="1"/>
</dbReference>
<accession>A0ABR3R534</accession>
<reference evidence="4 5" key="1">
    <citation type="submission" date="2024-02" db="EMBL/GenBank/DDBJ databases">
        <title>De novo assembly and annotation of 12 fungi associated with fruit tree decline syndrome in Ontario, Canada.</title>
        <authorList>
            <person name="Sulman M."/>
            <person name="Ellouze W."/>
            <person name="Ilyukhin E."/>
        </authorList>
    </citation>
    <scope>NUCLEOTIDE SEQUENCE [LARGE SCALE GENOMIC DNA]</scope>
    <source>
        <strain evidence="4 5">M42-189</strain>
    </source>
</reference>
<dbReference type="InterPro" id="IPR050300">
    <property type="entry name" value="GDXG_lipolytic_enzyme"/>
</dbReference>
<comment type="pathway">
    <text evidence="3">Amino-acid degradation; L-tryptophan degradation via kynurenine pathway; L-kynurenine from L-tryptophan: step 2/2.</text>
</comment>
<dbReference type="HAMAP" id="MF_03014">
    <property type="entry name" value="KFase"/>
    <property type="match status" value="1"/>
</dbReference>
<feature type="active site" evidence="3">
    <location>
        <position position="291"/>
    </location>
</feature>
<organism evidence="4 5">
    <name type="scientific">Paraconiothyrium brasiliense</name>
    <dbReference type="NCBI Taxonomy" id="300254"/>
    <lineage>
        <taxon>Eukaryota</taxon>
        <taxon>Fungi</taxon>
        <taxon>Dikarya</taxon>
        <taxon>Ascomycota</taxon>
        <taxon>Pezizomycotina</taxon>
        <taxon>Dothideomycetes</taxon>
        <taxon>Pleosporomycetidae</taxon>
        <taxon>Pleosporales</taxon>
        <taxon>Massarineae</taxon>
        <taxon>Didymosphaeriaceae</taxon>
        <taxon>Paraconiothyrium</taxon>
    </lineage>
</organism>
<protein>
    <recommendedName>
        <fullName evidence="3">Kynurenine formamidase</fullName>
        <shortName evidence="3">KFA</shortName>
        <shortName evidence="3">KFase</shortName>
        <ecNumber evidence="3">3.5.1.9</ecNumber>
    </recommendedName>
    <alternativeName>
        <fullName evidence="3">Arylformamidase</fullName>
    </alternativeName>
    <alternativeName>
        <fullName evidence="3">N-formylkynurenine formamidase</fullName>
        <shortName evidence="3">FKF</shortName>
    </alternativeName>
</protein>
<gene>
    <name evidence="4" type="ORF">SLS60_007342</name>
</gene>
<dbReference type="Proteomes" id="UP001521785">
    <property type="component" value="Unassembled WGS sequence"/>
</dbReference>
<proteinExistence type="inferred from homology"/>
<keyword evidence="5" id="KW-1185">Reference proteome</keyword>
<dbReference type="PANTHER" id="PTHR48081">
    <property type="entry name" value="AB HYDROLASE SUPERFAMILY PROTEIN C4A8.06C"/>
    <property type="match status" value="1"/>
</dbReference>
<evidence type="ECO:0000256" key="2">
    <source>
        <dbReference type="ARBA" id="ARBA00023079"/>
    </source>
</evidence>
<comment type="caution">
    <text evidence="4">The sequence shown here is derived from an EMBL/GenBank/DDBJ whole genome shotgun (WGS) entry which is preliminary data.</text>
</comment>
<evidence type="ECO:0000313" key="5">
    <source>
        <dbReference type="Proteomes" id="UP001521785"/>
    </source>
</evidence>
<dbReference type="PANTHER" id="PTHR48081:SF33">
    <property type="entry name" value="KYNURENINE FORMAMIDASE"/>
    <property type="match status" value="1"/>
</dbReference>
<evidence type="ECO:0000313" key="4">
    <source>
        <dbReference type="EMBL" id="KAL1599539.1"/>
    </source>
</evidence>
<name>A0ABR3R534_9PLEO</name>
<dbReference type="InterPro" id="IPR029058">
    <property type="entry name" value="AB_hydrolase_fold"/>
</dbReference>
<evidence type="ECO:0000256" key="3">
    <source>
        <dbReference type="HAMAP-Rule" id="MF_03014"/>
    </source>
</evidence>
<feature type="active site" description="Nucleophile" evidence="3">
    <location>
        <position position="152"/>
    </location>
</feature>
<dbReference type="EC" id="3.5.1.9" evidence="3"/>
<keyword evidence="1 3" id="KW-0378">Hydrolase</keyword>
<comment type="subunit">
    <text evidence="3">Homodimer.</text>
</comment>
<feature type="short sequence motif" description="HGGXW" evidence="3">
    <location>
        <begin position="58"/>
        <end position="62"/>
    </location>
</feature>
<dbReference type="InterPro" id="IPR027519">
    <property type="entry name" value="KFase_ver/fungi-typ"/>
</dbReference>
<dbReference type="EMBL" id="JAKJXO020000010">
    <property type="protein sequence ID" value="KAL1599539.1"/>
    <property type="molecule type" value="Genomic_DNA"/>
</dbReference>
<comment type="function">
    <text evidence="3">Catalyzes the hydrolysis of N-formyl-L-kynurenine to L-kynurenine, the second step in the kynurenine pathway of tryptophan degradation. Kynurenine may be further oxidized to nicotinic acid, NAD(H) and NADP(H). Required for elimination of toxic metabolites.</text>
</comment>
<comment type="catalytic activity">
    <reaction evidence="3">
        <text>N-formyl-L-kynurenine + H2O = L-kynurenine + formate + H(+)</text>
        <dbReference type="Rhea" id="RHEA:13009"/>
        <dbReference type="ChEBI" id="CHEBI:15377"/>
        <dbReference type="ChEBI" id="CHEBI:15378"/>
        <dbReference type="ChEBI" id="CHEBI:15740"/>
        <dbReference type="ChEBI" id="CHEBI:57959"/>
        <dbReference type="ChEBI" id="CHEBI:58629"/>
        <dbReference type="EC" id="3.5.1.9"/>
    </reaction>
</comment>
<evidence type="ECO:0000256" key="1">
    <source>
        <dbReference type="ARBA" id="ARBA00022801"/>
    </source>
</evidence>
<comment type="similarity">
    <text evidence="3">Belongs to the kynurenine formamidase family.</text>
</comment>
<dbReference type="Gene3D" id="3.40.50.1820">
    <property type="entry name" value="alpha/beta hydrolase"/>
    <property type="match status" value="1"/>
</dbReference>
<sequence length="315" mass="34919">MSYSRDPNIPHLTHHASIPYKPHATRLQTLDIWLPSHPTSPNSTQTSPKPGTWIIYLHGGAWRDPTQDSLCAIPTLRALTTTHPSLLHSSIAGIASLNYRLSPYPSHATNPSTPDDVSRNVSHPSHVQDVRDALAYLINEYAVESWIGVGHSCGATLLLQLPLLDQTEQIRESLRGLVLLAGIYDVPLFLASHAPPMCPEHIAKIYRDIVAGAFGEEESVYAEVSPRRFGKGWLWGRYVVLGYSQEDELVEAAQREGMLGRYLEEGWVRSEREGGGTEAKVVDVRDLKMGHDEVWEDGEQIAKLVAEVVEKVGAR</sequence>
<feature type="active site" evidence="3">
    <location>
        <position position="247"/>
    </location>
</feature>